<name>A0A345PJK2_9BACI</name>
<dbReference type="SUPFAM" id="SSF53474">
    <property type="entry name" value="alpha/beta-Hydrolases"/>
    <property type="match status" value="1"/>
</dbReference>
<accession>A0A345PJK2</accession>
<dbReference type="KEGG" id="ocn:CUC15_15130"/>
<evidence type="ECO:0000313" key="2">
    <source>
        <dbReference type="Proteomes" id="UP000253908"/>
    </source>
</evidence>
<dbReference type="RefSeq" id="WP_114917469.1">
    <property type="nucleotide sequence ID" value="NZ_CP024848.1"/>
</dbReference>
<organism evidence="1 2">
    <name type="scientific">Oceanobacillus zhaokaii</name>
    <dbReference type="NCBI Taxonomy" id="2052660"/>
    <lineage>
        <taxon>Bacteria</taxon>
        <taxon>Bacillati</taxon>
        <taxon>Bacillota</taxon>
        <taxon>Bacilli</taxon>
        <taxon>Bacillales</taxon>
        <taxon>Bacillaceae</taxon>
        <taxon>Oceanobacillus</taxon>
    </lineage>
</organism>
<dbReference type="AlphaFoldDB" id="A0A345PJK2"/>
<dbReference type="EMBL" id="CP024848">
    <property type="protein sequence ID" value="AXI10182.1"/>
    <property type="molecule type" value="Genomic_DNA"/>
</dbReference>
<keyword evidence="2" id="KW-1185">Reference proteome</keyword>
<evidence type="ECO:0008006" key="3">
    <source>
        <dbReference type="Google" id="ProtNLM"/>
    </source>
</evidence>
<dbReference type="Gene3D" id="3.40.50.1820">
    <property type="entry name" value="alpha/beta hydrolase"/>
    <property type="match status" value="1"/>
</dbReference>
<protein>
    <recommendedName>
        <fullName evidence="3">Alpha/beta hydrolase</fullName>
    </recommendedName>
</protein>
<dbReference type="OrthoDB" id="1817159at2"/>
<reference evidence="2" key="1">
    <citation type="submission" date="2017-11" db="EMBL/GenBank/DDBJ databases">
        <authorList>
            <person name="Zhu W."/>
        </authorList>
    </citation>
    <scope>NUCLEOTIDE SEQUENCE [LARGE SCALE GENOMIC DNA]</scope>
    <source>
        <strain evidence="2">160</strain>
    </source>
</reference>
<dbReference type="Proteomes" id="UP000253908">
    <property type="component" value="Chromosome"/>
</dbReference>
<sequence length="177" mass="20076">MYYANTYPDEVEAIIGIDPTLPQALEYFGETAPAMPAYFRYMAPTGIARLALYITPENFLPIAEKGTYSEANLRMTKAISAWKGYNKTVVTEANEINNNIDSTIDMTFPSEIPVMIFTKEDEKGNEEAKSNITFFHSQLNNCGPNKLVIMGGTHYLHWMNYKEMSDHVYEFLEGLSD</sequence>
<gene>
    <name evidence="1" type="ORF">CUC15_15130</name>
</gene>
<proteinExistence type="predicted"/>
<evidence type="ECO:0000313" key="1">
    <source>
        <dbReference type="EMBL" id="AXI10182.1"/>
    </source>
</evidence>
<dbReference type="InterPro" id="IPR029058">
    <property type="entry name" value="AB_hydrolase_fold"/>
</dbReference>